<reference evidence="1" key="1">
    <citation type="submission" date="2021-02" db="EMBL/GenBank/DDBJ databases">
        <authorList>
            <person name="Nowell W R."/>
        </authorList>
    </citation>
    <scope>NUCLEOTIDE SEQUENCE</scope>
</reference>
<dbReference type="PANTHER" id="PTHR46601:SF2">
    <property type="entry name" value="UBIQUITIN-LIKE PROTEASE FAMILY PROFILE DOMAIN-CONTAINING PROTEIN"/>
    <property type="match status" value="1"/>
</dbReference>
<evidence type="ECO:0000313" key="1">
    <source>
        <dbReference type="EMBL" id="CAF1267556.1"/>
    </source>
</evidence>
<organism evidence="1 2">
    <name type="scientific">Rotaria sordida</name>
    <dbReference type="NCBI Taxonomy" id="392033"/>
    <lineage>
        <taxon>Eukaryota</taxon>
        <taxon>Metazoa</taxon>
        <taxon>Spiralia</taxon>
        <taxon>Gnathifera</taxon>
        <taxon>Rotifera</taxon>
        <taxon>Eurotatoria</taxon>
        <taxon>Bdelloidea</taxon>
        <taxon>Philodinida</taxon>
        <taxon>Philodinidae</taxon>
        <taxon>Rotaria</taxon>
    </lineage>
</organism>
<name>A0A815BAR3_9BILA</name>
<evidence type="ECO:0000313" key="2">
    <source>
        <dbReference type="Proteomes" id="UP000663889"/>
    </source>
</evidence>
<dbReference type="AlphaFoldDB" id="A0A815BAR3"/>
<protein>
    <submittedName>
        <fullName evidence="1">Uncharacterized protein</fullName>
    </submittedName>
</protein>
<comment type="caution">
    <text evidence="1">The sequence shown here is derived from an EMBL/GenBank/DDBJ whole genome shotgun (WGS) entry which is preliminary data.</text>
</comment>
<gene>
    <name evidence="1" type="ORF">SEV965_LOCUS24574</name>
</gene>
<accession>A0A815BAR3</accession>
<dbReference type="EMBL" id="CAJNOU010001905">
    <property type="protein sequence ID" value="CAF1267556.1"/>
    <property type="molecule type" value="Genomic_DNA"/>
</dbReference>
<dbReference type="PANTHER" id="PTHR46601">
    <property type="entry name" value="ULP_PROTEASE DOMAIN-CONTAINING PROTEIN"/>
    <property type="match status" value="1"/>
</dbReference>
<dbReference type="Proteomes" id="UP000663889">
    <property type="component" value="Unassembled WGS sequence"/>
</dbReference>
<sequence length="607" mass="69602">MGPKKQQEISTMRRLFGFELADFQSWSNFVKLMNRPEDPSSLAALRILFAQKQKRYRENLVKKGLYELAKAKHAAKMKAFRQKLTGSARIKYLAAHADSQRRYIKKKNSNPNKSSPTIQTVAKATKKVKQILPKDPNKKKLVIQAMAQSVGLLPIPTAPRVSRSLPLAVKNAILHFYERDDISYQMPGKRDTIVVKEQDGTRKTYQKSILLFNVREAHQMFLQDNPGIDVSRSVFAQLRPPYVMVKSSMPHRVCVCLYHQNVNLLIDALSKYVNGSACSDLQSFTTALVCDESNEQCMSSNCNYCSNNFKLNIENKVINENVKLKWFQWEHNRERVEKIEQEGTVKECVQILSQKVKQYLNHVFIKRQQSNFFEQMKADSDEKSIVVQVDYAENFSIQEQDAVQSAHWSTKTISIFTAHAWCGPLNFSFALPSDNITHNKYCVNTCLDYIIGELKQYLPDLKTIKFFSDGAASQFKQRFLFRNLIRLSIDCDLNLSWSFFATSHGKGVVDAIGGTVKRLVWQEILTKQQCKTATSFVLLAKNKTNTIILHEITQAAIDASEQKLQQIFNATRSVRDTQKLHHVTAIREDTIECRSYSQSTSCWTVKF</sequence>
<proteinExistence type="predicted"/>